<dbReference type="AlphaFoldDB" id="A0A5P8WF39"/>
<evidence type="ECO:0000313" key="1">
    <source>
        <dbReference type="EMBL" id="QFS51445.1"/>
    </source>
</evidence>
<dbReference type="EMBL" id="CP045227">
    <property type="protein sequence ID" value="QFS51445.1"/>
    <property type="molecule type" value="Genomic_DNA"/>
</dbReference>
<organism evidence="1 2">
    <name type="scientific">Nostoc sphaeroides CCNUC1</name>
    <dbReference type="NCBI Taxonomy" id="2653204"/>
    <lineage>
        <taxon>Bacteria</taxon>
        <taxon>Bacillati</taxon>
        <taxon>Cyanobacteriota</taxon>
        <taxon>Cyanophyceae</taxon>
        <taxon>Nostocales</taxon>
        <taxon>Nostocaceae</taxon>
        <taxon>Nostoc</taxon>
    </lineage>
</organism>
<gene>
    <name evidence="1" type="ORF">GXM_08939</name>
</gene>
<proteinExistence type="predicted"/>
<dbReference type="KEGG" id="nsh:GXM_08939"/>
<sequence length="38" mass="4609">MERRFESFMSIISITSFVKWRSLYDQQLPAELRLVTDD</sequence>
<keyword evidence="2" id="KW-1185">Reference proteome</keyword>
<name>A0A5P8WF39_9NOSO</name>
<protein>
    <submittedName>
        <fullName evidence="1">Uncharacterized protein</fullName>
    </submittedName>
</protein>
<accession>A0A5P8WF39</accession>
<evidence type="ECO:0000313" key="2">
    <source>
        <dbReference type="Proteomes" id="UP000326678"/>
    </source>
</evidence>
<reference evidence="1 2" key="1">
    <citation type="submission" date="2019-10" db="EMBL/GenBank/DDBJ databases">
        <title>Genomic and transcriptomic insights into the perfect genentic adaptation of a filamentous nitrogen-fixing cyanobacterium to rice fields.</title>
        <authorList>
            <person name="Chen Z."/>
        </authorList>
    </citation>
    <scope>NUCLEOTIDE SEQUENCE [LARGE SCALE GENOMIC DNA]</scope>
    <source>
        <strain evidence="1">CCNUC1</strain>
    </source>
</reference>
<dbReference type="Proteomes" id="UP000326678">
    <property type="component" value="Chromosome Gxm2"/>
</dbReference>